<dbReference type="InterPro" id="IPR036388">
    <property type="entry name" value="WH-like_DNA-bd_sf"/>
</dbReference>
<gene>
    <name evidence="3" type="ORF">MEDL_9907</name>
</gene>
<protein>
    <recommendedName>
        <fullName evidence="2">Paired domain-containing protein</fullName>
    </recommendedName>
</protein>
<dbReference type="OrthoDB" id="6145513at2759"/>
<keyword evidence="4" id="KW-1185">Reference proteome</keyword>
<evidence type="ECO:0000313" key="3">
    <source>
        <dbReference type="EMBL" id="CAG2194936.1"/>
    </source>
</evidence>
<name>A0A8S3QIM1_MYTED</name>
<dbReference type="Pfam" id="PF00292">
    <property type="entry name" value="PAX"/>
    <property type="match status" value="1"/>
</dbReference>
<sequence length="182" mass="20961">MHTGTITDKPYRRPAVLVNENILTAIEYYLYRQPSLYHKEIQNKLVNDGICQPDNVPSVVSICRIITKKLCFKRKKLTIKAKEGLTDQVQAKFDLFLHNIENINPFSIHCFDEASVVLTTGNRKYGHSLPNERAFEIQRYASNANYTINLMQSPLGIDYFNIIDGPSNGLHLLNFYQRIARN</sequence>
<dbReference type="Proteomes" id="UP000683360">
    <property type="component" value="Unassembled WGS sequence"/>
</dbReference>
<dbReference type="SUPFAM" id="SSF46689">
    <property type="entry name" value="Homeodomain-like"/>
    <property type="match status" value="1"/>
</dbReference>
<dbReference type="Gene3D" id="1.10.10.10">
    <property type="entry name" value="Winged helix-like DNA-binding domain superfamily/Winged helix DNA-binding domain"/>
    <property type="match status" value="1"/>
</dbReference>
<dbReference type="GO" id="GO:0006355">
    <property type="term" value="P:regulation of DNA-templated transcription"/>
    <property type="evidence" value="ECO:0007669"/>
    <property type="project" value="InterPro"/>
</dbReference>
<evidence type="ECO:0000256" key="1">
    <source>
        <dbReference type="ARBA" id="ARBA00022724"/>
    </source>
</evidence>
<dbReference type="GO" id="GO:0003677">
    <property type="term" value="F:DNA binding"/>
    <property type="evidence" value="ECO:0007669"/>
    <property type="project" value="InterPro"/>
</dbReference>
<feature type="domain" description="Paired" evidence="2">
    <location>
        <begin position="1"/>
        <end position="69"/>
    </location>
</feature>
<dbReference type="InterPro" id="IPR001523">
    <property type="entry name" value="Paired_dom"/>
</dbReference>
<proteinExistence type="predicted"/>
<comment type="caution">
    <text evidence="3">The sequence shown here is derived from an EMBL/GenBank/DDBJ whole genome shotgun (WGS) entry which is preliminary data.</text>
</comment>
<accession>A0A8S3QIM1</accession>
<reference evidence="3" key="1">
    <citation type="submission" date="2021-03" db="EMBL/GenBank/DDBJ databases">
        <authorList>
            <person name="Bekaert M."/>
        </authorList>
    </citation>
    <scope>NUCLEOTIDE SEQUENCE</scope>
</reference>
<evidence type="ECO:0000259" key="2">
    <source>
        <dbReference type="PROSITE" id="PS51057"/>
    </source>
</evidence>
<organism evidence="3 4">
    <name type="scientific">Mytilus edulis</name>
    <name type="common">Blue mussel</name>
    <dbReference type="NCBI Taxonomy" id="6550"/>
    <lineage>
        <taxon>Eukaryota</taxon>
        <taxon>Metazoa</taxon>
        <taxon>Spiralia</taxon>
        <taxon>Lophotrochozoa</taxon>
        <taxon>Mollusca</taxon>
        <taxon>Bivalvia</taxon>
        <taxon>Autobranchia</taxon>
        <taxon>Pteriomorphia</taxon>
        <taxon>Mytilida</taxon>
        <taxon>Mytiloidea</taxon>
        <taxon>Mytilidae</taxon>
        <taxon>Mytilinae</taxon>
        <taxon>Mytilus</taxon>
    </lineage>
</organism>
<dbReference type="InterPro" id="IPR009057">
    <property type="entry name" value="Homeodomain-like_sf"/>
</dbReference>
<keyword evidence="1" id="KW-0563">Paired box</keyword>
<dbReference type="EMBL" id="CAJPWZ010000500">
    <property type="protein sequence ID" value="CAG2194936.1"/>
    <property type="molecule type" value="Genomic_DNA"/>
</dbReference>
<dbReference type="AlphaFoldDB" id="A0A8S3QIM1"/>
<evidence type="ECO:0000313" key="4">
    <source>
        <dbReference type="Proteomes" id="UP000683360"/>
    </source>
</evidence>
<dbReference type="PROSITE" id="PS51057">
    <property type="entry name" value="PAIRED_2"/>
    <property type="match status" value="1"/>
</dbReference>